<organism evidence="1">
    <name type="scientific">Salmonella enterica I</name>
    <dbReference type="NCBI Taxonomy" id="59201"/>
    <lineage>
        <taxon>Bacteria</taxon>
        <taxon>Pseudomonadati</taxon>
        <taxon>Pseudomonadota</taxon>
        <taxon>Gammaproteobacteria</taxon>
        <taxon>Enterobacterales</taxon>
        <taxon>Enterobacteriaceae</taxon>
        <taxon>Salmonella</taxon>
    </lineage>
</organism>
<dbReference type="Proteomes" id="UP000885348">
    <property type="component" value="Unassembled WGS sequence"/>
</dbReference>
<protein>
    <submittedName>
        <fullName evidence="1">Uncharacterized protein</fullName>
    </submittedName>
</protein>
<accession>A0A403QQE5</accession>
<proteinExistence type="predicted"/>
<reference evidence="1" key="1">
    <citation type="submission" date="2018-09" db="EMBL/GenBank/DDBJ databases">
        <authorList>
            <person name="Ashton P.M."/>
            <person name="Dallman T."/>
            <person name="Nair S."/>
            <person name="De Pinna E."/>
            <person name="Peters T."/>
            <person name="Grant K."/>
        </authorList>
    </citation>
    <scope>NUCLEOTIDE SEQUENCE [LARGE SCALE GENOMIC DNA]</scope>
    <source>
        <strain evidence="1">598938</strain>
    </source>
</reference>
<name>A0A403QQE5_SALET</name>
<sequence length="64" mass="7633">MYFIWHPHVFYNKGKSYDTIKIFNEIIFKISRKEDLSINIKNSKKNILLAAQLQKKNTLCSNRS</sequence>
<dbReference type="AlphaFoldDB" id="A0A403QQE5"/>
<gene>
    <name evidence="1" type="ORF">D7N80_27950</name>
</gene>
<comment type="caution">
    <text evidence="1">The sequence shown here is derived from an EMBL/GenBank/DDBJ whole genome shotgun (WGS) entry which is preliminary data.</text>
</comment>
<dbReference type="EMBL" id="RVVJ01000078">
    <property type="protein sequence ID" value="MML57010.1"/>
    <property type="molecule type" value="Genomic_DNA"/>
</dbReference>
<evidence type="ECO:0000313" key="1">
    <source>
        <dbReference type="EMBL" id="MML57010.1"/>
    </source>
</evidence>